<name>A0A1H9KCS7_9BACT</name>
<organism evidence="1 2">
    <name type="scientific">Neolewinella agarilytica</name>
    <dbReference type="NCBI Taxonomy" id="478744"/>
    <lineage>
        <taxon>Bacteria</taxon>
        <taxon>Pseudomonadati</taxon>
        <taxon>Bacteroidota</taxon>
        <taxon>Saprospiria</taxon>
        <taxon>Saprospirales</taxon>
        <taxon>Lewinellaceae</taxon>
        <taxon>Neolewinella</taxon>
    </lineage>
</organism>
<reference evidence="2" key="1">
    <citation type="submission" date="2016-10" db="EMBL/GenBank/DDBJ databases">
        <authorList>
            <person name="Varghese N."/>
            <person name="Submissions S."/>
        </authorList>
    </citation>
    <scope>NUCLEOTIDE SEQUENCE [LARGE SCALE GENOMIC DNA]</scope>
    <source>
        <strain evidence="2">DSM 24740</strain>
    </source>
</reference>
<protein>
    <submittedName>
        <fullName evidence="1">Uncharacterized protein</fullName>
    </submittedName>
</protein>
<evidence type="ECO:0000313" key="2">
    <source>
        <dbReference type="Proteomes" id="UP000199021"/>
    </source>
</evidence>
<evidence type="ECO:0000313" key="1">
    <source>
        <dbReference type="EMBL" id="SEQ96882.1"/>
    </source>
</evidence>
<dbReference type="OrthoDB" id="1495941at2"/>
<dbReference type="Proteomes" id="UP000199021">
    <property type="component" value="Unassembled WGS sequence"/>
</dbReference>
<dbReference type="STRING" id="478744.SAMN05444359_12048"/>
<proteinExistence type="predicted"/>
<dbReference type="RefSeq" id="WP_090170697.1">
    <property type="nucleotide sequence ID" value="NZ_FOFB01000020.1"/>
</dbReference>
<dbReference type="EMBL" id="FOFB01000020">
    <property type="protein sequence ID" value="SEQ96882.1"/>
    <property type="molecule type" value="Genomic_DNA"/>
</dbReference>
<gene>
    <name evidence="1" type="ORF">SAMN05444359_12048</name>
</gene>
<dbReference type="AlphaFoldDB" id="A0A1H9KCS7"/>
<dbReference type="InParanoid" id="A0A1H9KCS7"/>
<sequence length="152" mass="17294">MSQSPIRFHHSGFDRAAVTVAGLTTKQLGKKVNVKLGMPKYNCRFHGICQMDSFEAINFAEGCQQEDEPILHGTLTIQGRLDRGTLRIPSGQMLLAKEQYHFGRERLVVWEPILLSNIIPEVSEQYSWVLPGAYQLRRDGDSYRMVLRFGTP</sequence>
<keyword evidence="2" id="KW-1185">Reference proteome</keyword>
<accession>A0A1H9KCS7</accession>